<gene>
    <name evidence="6" type="ORF">C8N43_0446</name>
</gene>
<keyword evidence="7" id="KW-1185">Reference proteome</keyword>
<evidence type="ECO:0000313" key="7">
    <source>
        <dbReference type="Proteomes" id="UP000243978"/>
    </source>
</evidence>
<reference evidence="6 7" key="1">
    <citation type="submission" date="2018-04" db="EMBL/GenBank/DDBJ databases">
        <title>Genomic Encyclopedia of Archaeal and Bacterial Type Strains, Phase II (KMG-II): from individual species to whole genera.</title>
        <authorList>
            <person name="Goeker M."/>
        </authorList>
    </citation>
    <scope>NUCLEOTIDE SEQUENCE [LARGE SCALE GENOMIC DNA]</scope>
    <source>
        <strain evidence="6 7">DSM 100977</strain>
    </source>
</reference>
<protein>
    <submittedName>
        <fullName evidence="6">Mono/diheme cytochrome c family protein</fullName>
    </submittedName>
</protein>
<name>A0A2T6BIB1_9RHOB</name>
<keyword evidence="3 4" id="KW-0408">Iron</keyword>
<organism evidence="6 7">
    <name type="scientific">Litoreibacter ponti</name>
    <dbReference type="NCBI Taxonomy" id="1510457"/>
    <lineage>
        <taxon>Bacteria</taxon>
        <taxon>Pseudomonadati</taxon>
        <taxon>Pseudomonadota</taxon>
        <taxon>Alphaproteobacteria</taxon>
        <taxon>Rhodobacterales</taxon>
        <taxon>Roseobacteraceae</taxon>
        <taxon>Litoreibacter</taxon>
    </lineage>
</organism>
<dbReference type="GO" id="GO:0046872">
    <property type="term" value="F:metal ion binding"/>
    <property type="evidence" value="ECO:0007669"/>
    <property type="project" value="UniProtKB-KW"/>
</dbReference>
<evidence type="ECO:0000313" key="6">
    <source>
        <dbReference type="EMBL" id="PTX55800.1"/>
    </source>
</evidence>
<dbReference type="InterPro" id="IPR009056">
    <property type="entry name" value="Cyt_c-like_dom"/>
</dbReference>
<dbReference type="SUPFAM" id="SSF46626">
    <property type="entry name" value="Cytochrome c"/>
    <property type="match status" value="2"/>
</dbReference>
<dbReference type="InterPro" id="IPR036909">
    <property type="entry name" value="Cyt_c-like_dom_sf"/>
</dbReference>
<sequence>MWKRGLLALCVAGAGIGWWLTAPAPLPHATETALMTAPQDLALGAQVFWASGCASCHIPEGAEETDAPLLAGGQAFASEFGTFYAPNVSPGPEGIGGWTLLEFANAVQAGVSPAGAHYYPAFPYTAYAQATSEDIAALYAFIMNLPEASPPSRPHDVGFPFNIRRTLGGWKLLFGAPTGPEMPPEVARGEYLSEALAHCAECHTPRNALGGLDKSRWMAGAPNPSGKGRIPNITPAVLDWSEADLQAYLTTGLTPDYDSAGGHMASVVTNLARLPESDVAAIVSYIKALPPIADPS</sequence>
<keyword evidence="1 4" id="KW-0349">Heme</keyword>
<feature type="domain" description="Cytochrome c" evidence="5">
    <location>
        <begin position="184"/>
        <end position="290"/>
    </location>
</feature>
<evidence type="ECO:0000256" key="1">
    <source>
        <dbReference type="ARBA" id="ARBA00022617"/>
    </source>
</evidence>
<dbReference type="PANTHER" id="PTHR35008">
    <property type="entry name" value="BLL4482 PROTEIN-RELATED"/>
    <property type="match status" value="1"/>
</dbReference>
<evidence type="ECO:0000256" key="4">
    <source>
        <dbReference type="PROSITE-ProRule" id="PRU00433"/>
    </source>
</evidence>
<dbReference type="Gene3D" id="1.10.760.10">
    <property type="entry name" value="Cytochrome c-like domain"/>
    <property type="match status" value="2"/>
</dbReference>
<feature type="domain" description="Cytochrome c" evidence="5">
    <location>
        <begin position="39"/>
        <end position="146"/>
    </location>
</feature>
<evidence type="ECO:0000259" key="5">
    <source>
        <dbReference type="PROSITE" id="PS51007"/>
    </source>
</evidence>
<dbReference type="EMBL" id="QBKS01000001">
    <property type="protein sequence ID" value="PTX55800.1"/>
    <property type="molecule type" value="Genomic_DNA"/>
</dbReference>
<dbReference type="PANTHER" id="PTHR35008:SF8">
    <property type="entry name" value="ALCOHOL DEHYDROGENASE CYTOCHROME C SUBUNIT"/>
    <property type="match status" value="1"/>
</dbReference>
<keyword evidence="2 4" id="KW-0479">Metal-binding</keyword>
<evidence type="ECO:0000256" key="3">
    <source>
        <dbReference type="ARBA" id="ARBA00023004"/>
    </source>
</evidence>
<accession>A0A2T6BIB1</accession>
<dbReference type="OrthoDB" id="9811281at2"/>
<dbReference type="AlphaFoldDB" id="A0A2T6BIB1"/>
<dbReference type="InterPro" id="IPR051459">
    <property type="entry name" value="Cytochrome_c-type_DH"/>
</dbReference>
<dbReference type="Pfam" id="PF00034">
    <property type="entry name" value="Cytochrom_C"/>
    <property type="match status" value="2"/>
</dbReference>
<comment type="caution">
    <text evidence="6">The sequence shown here is derived from an EMBL/GenBank/DDBJ whole genome shotgun (WGS) entry which is preliminary data.</text>
</comment>
<dbReference type="RefSeq" id="WP_107844056.1">
    <property type="nucleotide sequence ID" value="NZ_QBKS01000001.1"/>
</dbReference>
<dbReference type="GO" id="GO:0020037">
    <property type="term" value="F:heme binding"/>
    <property type="evidence" value="ECO:0007669"/>
    <property type="project" value="InterPro"/>
</dbReference>
<evidence type="ECO:0000256" key="2">
    <source>
        <dbReference type="ARBA" id="ARBA00022723"/>
    </source>
</evidence>
<dbReference type="Proteomes" id="UP000243978">
    <property type="component" value="Unassembled WGS sequence"/>
</dbReference>
<dbReference type="GO" id="GO:0009055">
    <property type="term" value="F:electron transfer activity"/>
    <property type="evidence" value="ECO:0007669"/>
    <property type="project" value="InterPro"/>
</dbReference>
<proteinExistence type="predicted"/>
<dbReference type="PROSITE" id="PS51007">
    <property type="entry name" value="CYTC"/>
    <property type="match status" value="2"/>
</dbReference>